<sequence>MWPSTHKNSNKRRTSRNICEKKGGDLQQDPAAASTVKHQNTRCKNTKDEYSTRRKRYTRHVNIKHKRLHINRRDQWVTGADFGRPSVTQVANGVVIQKSRRTYNCGVKQPPHCNPCNTPEVPKDITLSDGQRYHRYRCYNRSTAHFFCETQGYRLLRVESQNELDQIKSISIIQDTDPDIWTDQIVRNDILQYTDGTPATFYPQKDDGCYFLEQPQGYRIKETRCDEDHHSICEGITHECGGATQNVESVWIGLTISGGYIRTSDDVITSYLPSHHDNHGCISMDINQDFSFKRGQCHDLKDFICEASTEHTTERYQSSMQPSTSYIHTSPSPLETEPPSIISTEVSTEHEYSTPDTTTHVDITSTEQVTGTTVVSVTETERTVFPSVLETGSTPIISTEYEHSTPDTTTYIDVTSEVPETEPTALSQTDNTVSLNTCVKDGYLIQNYCVCYNYTLTKEELSEKLEEIKSILTVEKSTLSLFKRQKTCANDDRKSATVTGSIGAVILCLIILCIVVPDIVGLVLYLLKHYCNKVQTC</sequence>
<keyword evidence="2" id="KW-0472">Membrane</keyword>
<name>A0AA88YIM0_PINIB</name>
<dbReference type="InterPro" id="IPR016187">
    <property type="entry name" value="CTDL_fold"/>
</dbReference>
<evidence type="ECO:0000259" key="3">
    <source>
        <dbReference type="SMART" id="SM00034"/>
    </source>
</evidence>
<dbReference type="SUPFAM" id="SSF56436">
    <property type="entry name" value="C-type lectin-like"/>
    <property type="match status" value="2"/>
</dbReference>
<feature type="compositionally biased region" description="Low complexity" evidence="1">
    <location>
        <begin position="329"/>
        <end position="338"/>
    </location>
</feature>
<gene>
    <name evidence="4" type="ORF">FSP39_009241</name>
</gene>
<dbReference type="Gene3D" id="3.10.100.10">
    <property type="entry name" value="Mannose-Binding Protein A, subunit A"/>
    <property type="match status" value="1"/>
</dbReference>
<dbReference type="Proteomes" id="UP001186944">
    <property type="component" value="Unassembled WGS sequence"/>
</dbReference>
<dbReference type="SMART" id="SM00034">
    <property type="entry name" value="CLECT"/>
    <property type="match status" value="1"/>
</dbReference>
<proteinExistence type="predicted"/>
<dbReference type="InterPro" id="IPR001304">
    <property type="entry name" value="C-type_lectin-like"/>
</dbReference>
<organism evidence="4 5">
    <name type="scientific">Pinctada imbricata</name>
    <name type="common">Atlantic pearl-oyster</name>
    <name type="synonym">Pinctada martensii</name>
    <dbReference type="NCBI Taxonomy" id="66713"/>
    <lineage>
        <taxon>Eukaryota</taxon>
        <taxon>Metazoa</taxon>
        <taxon>Spiralia</taxon>
        <taxon>Lophotrochozoa</taxon>
        <taxon>Mollusca</taxon>
        <taxon>Bivalvia</taxon>
        <taxon>Autobranchia</taxon>
        <taxon>Pteriomorphia</taxon>
        <taxon>Pterioida</taxon>
        <taxon>Pterioidea</taxon>
        <taxon>Pteriidae</taxon>
        <taxon>Pinctada</taxon>
    </lineage>
</organism>
<feature type="region of interest" description="Disordered" evidence="1">
    <location>
        <begin position="1"/>
        <end position="51"/>
    </location>
</feature>
<evidence type="ECO:0000313" key="5">
    <source>
        <dbReference type="Proteomes" id="UP001186944"/>
    </source>
</evidence>
<comment type="caution">
    <text evidence="4">The sequence shown here is derived from an EMBL/GenBank/DDBJ whole genome shotgun (WGS) entry which is preliminary data.</text>
</comment>
<dbReference type="InterPro" id="IPR016186">
    <property type="entry name" value="C-type_lectin-like/link_sf"/>
</dbReference>
<evidence type="ECO:0000256" key="2">
    <source>
        <dbReference type="SAM" id="Phobius"/>
    </source>
</evidence>
<accession>A0AA88YIM0</accession>
<reference evidence="4" key="1">
    <citation type="submission" date="2019-08" db="EMBL/GenBank/DDBJ databases">
        <title>The improved chromosome-level genome for the pearl oyster Pinctada fucata martensii using PacBio sequencing and Hi-C.</title>
        <authorList>
            <person name="Zheng Z."/>
        </authorList>
    </citation>
    <scope>NUCLEOTIDE SEQUENCE</scope>
    <source>
        <strain evidence="4">ZZ-2019</strain>
        <tissue evidence="4">Adductor muscle</tissue>
    </source>
</reference>
<feature type="domain" description="C-type lectin" evidence="3">
    <location>
        <begin position="121"/>
        <end position="234"/>
    </location>
</feature>
<protein>
    <recommendedName>
        <fullName evidence="3">C-type lectin domain-containing protein</fullName>
    </recommendedName>
</protein>
<dbReference type="AlphaFoldDB" id="A0AA88YIM0"/>
<keyword evidence="5" id="KW-1185">Reference proteome</keyword>
<feature type="region of interest" description="Disordered" evidence="1">
    <location>
        <begin position="314"/>
        <end position="338"/>
    </location>
</feature>
<dbReference type="CDD" id="cd00037">
    <property type="entry name" value="CLECT"/>
    <property type="match status" value="2"/>
</dbReference>
<evidence type="ECO:0000256" key="1">
    <source>
        <dbReference type="SAM" id="MobiDB-lite"/>
    </source>
</evidence>
<keyword evidence="2" id="KW-1133">Transmembrane helix</keyword>
<feature type="compositionally biased region" description="Polar residues" evidence="1">
    <location>
        <begin position="315"/>
        <end position="328"/>
    </location>
</feature>
<feature type="transmembrane region" description="Helical" evidence="2">
    <location>
        <begin position="502"/>
        <end position="527"/>
    </location>
</feature>
<evidence type="ECO:0000313" key="4">
    <source>
        <dbReference type="EMBL" id="KAK3102162.1"/>
    </source>
</evidence>
<dbReference type="EMBL" id="VSWD01000005">
    <property type="protein sequence ID" value="KAK3102162.1"/>
    <property type="molecule type" value="Genomic_DNA"/>
</dbReference>
<keyword evidence="2" id="KW-0812">Transmembrane</keyword>